<organism evidence="10">
    <name type="scientific">candidate division WOR-3 bacterium</name>
    <dbReference type="NCBI Taxonomy" id="2052148"/>
    <lineage>
        <taxon>Bacteria</taxon>
        <taxon>Bacteria division WOR-3</taxon>
    </lineage>
</organism>
<keyword evidence="4 5" id="KW-0067">ATP-binding</keyword>
<dbReference type="GO" id="GO:0005615">
    <property type="term" value="C:extracellular space"/>
    <property type="evidence" value="ECO:0007669"/>
    <property type="project" value="TreeGrafter"/>
</dbReference>
<dbReference type="PANTHER" id="PTHR11547">
    <property type="entry name" value="ARGININE OR CREATINE KINASE"/>
    <property type="match status" value="1"/>
</dbReference>
<dbReference type="InterPro" id="IPR014746">
    <property type="entry name" value="Gln_synth/guanido_kin_cat_dom"/>
</dbReference>
<dbReference type="InterPro" id="IPR023660">
    <property type="entry name" value="Arg_Kinase"/>
</dbReference>
<evidence type="ECO:0000256" key="3">
    <source>
        <dbReference type="ARBA" id="ARBA00022777"/>
    </source>
</evidence>
<gene>
    <name evidence="5" type="primary">mcsB</name>
    <name evidence="9" type="ORF">ENP94_07840</name>
    <name evidence="10" type="ORF">ENS16_03485</name>
</gene>
<evidence type="ECO:0000256" key="1">
    <source>
        <dbReference type="ARBA" id="ARBA00022679"/>
    </source>
</evidence>
<feature type="binding site" evidence="5 6">
    <location>
        <begin position="172"/>
        <end position="176"/>
    </location>
    <ligand>
        <name>ATP</name>
        <dbReference type="ChEBI" id="CHEBI:30616"/>
    </ligand>
</feature>
<comment type="caution">
    <text evidence="10">The sequence shown here is derived from an EMBL/GenBank/DDBJ whole genome shotgun (WGS) entry which is preliminary data.</text>
</comment>
<sequence length="347" mass="39003">MSLVPEKVGAWLSDTGPEGDVVISTRVRFARNIEDVPFPGRMKTTEAELVLDTVHWALEETGYLKEGKFFEQGMLEQDDGLYFVERHLASPDFIASRNPRGLFVSTDERLSVMINEEDHLRFQALAAGLDFATAFKLAADLDERLESQLEYAFSQDFGFLTACPTNLGTGMRASVFLHLPALVLTREIEKVLRGAYAVGLLVRGIYGEGSETRGNLFQISNQRTLGQSEAEIIEVLTSVSRQIIDYERKAREYLMHNLRVEIEDKVFRSLGILRGARIISSDEATNLLATVRFGVILGIINELKVSEVSQLLVLIRPANLQVIIGEKLTPAERDERRATFIRQKLVR</sequence>
<dbReference type="GO" id="GO:0046314">
    <property type="term" value="P:phosphocreatine biosynthetic process"/>
    <property type="evidence" value="ECO:0007669"/>
    <property type="project" value="InterPro"/>
</dbReference>
<evidence type="ECO:0000256" key="4">
    <source>
        <dbReference type="ARBA" id="ARBA00022840"/>
    </source>
</evidence>
<dbReference type="PANTHER" id="PTHR11547:SF38">
    <property type="entry name" value="ARGININE KINASE 1-RELATED"/>
    <property type="match status" value="1"/>
</dbReference>
<dbReference type="CDD" id="cd07930">
    <property type="entry name" value="bacterial_phosphagen_kinase"/>
    <property type="match status" value="1"/>
</dbReference>
<feature type="binding site" evidence="5 6">
    <location>
        <position position="87"/>
    </location>
    <ligand>
        <name>ATP</name>
        <dbReference type="ChEBI" id="CHEBI:30616"/>
    </ligand>
</feature>
<dbReference type="EC" id="2.7.14.1" evidence="5"/>
<dbReference type="GO" id="GO:0005524">
    <property type="term" value="F:ATP binding"/>
    <property type="evidence" value="ECO:0007669"/>
    <property type="project" value="UniProtKB-UniRule"/>
</dbReference>
<evidence type="ECO:0000313" key="10">
    <source>
        <dbReference type="EMBL" id="HFJ53735.1"/>
    </source>
</evidence>
<comment type="similarity">
    <text evidence="5 6 7">Belongs to the ATP:guanido phosphotransferase family.</text>
</comment>
<dbReference type="PROSITE" id="PS00112">
    <property type="entry name" value="PHOSPHAGEN_KINASE"/>
    <property type="match status" value="1"/>
</dbReference>
<evidence type="ECO:0000256" key="5">
    <source>
        <dbReference type="HAMAP-Rule" id="MF_00602"/>
    </source>
</evidence>
<protein>
    <recommendedName>
        <fullName evidence="5">Protein-arginine kinase</fullName>
        <ecNumber evidence="5">2.7.14.1</ecNumber>
    </recommendedName>
</protein>
<dbReference type="EMBL" id="DSTU01000004">
    <property type="protein sequence ID" value="HFJ53735.1"/>
    <property type="molecule type" value="Genomic_DNA"/>
</dbReference>
<keyword evidence="3 5" id="KW-0418">Kinase</keyword>
<feature type="binding site" evidence="5 6">
    <location>
        <begin position="24"/>
        <end position="28"/>
    </location>
    <ligand>
        <name>ATP</name>
        <dbReference type="ChEBI" id="CHEBI:30616"/>
    </ligand>
</feature>
<dbReference type="InterPro" id="IPR022415">
    <property type="entry name" value="ATP-guanido_PTrfase_AS"/>
</dbReference>
<evidence type="ECO:0000256" key="6">
    <source>
        <dbReference type="PROSITE-ProRule" id="PRU00843"/>
    </source>
</evidence>
<evidence type="ECO:0000259" key="8">
    <source>
        <dbReference type="PROSITE" id="PS51510"/>
    </source>
</evidence>
<name>A0A7C3EM41_UNCW3</name>
<dbReference type="AlphaFoldDB" id="A0A7C3EM41"/>
<dbReference type="InterPro" id="IPR022414">
    <property type="entry name" value="ATP-guanido_PTrfase_cat"/>
</dbReference>
<dbReference type="GO" id="GO:0004111">
    <property type="term" value="F:creatine kinase activity"/>
    <property type="evidence" value="ECO:0007669"/>
    <property type="project" value="InterPro"/>
</dbReference>
<reference evidence="10" key="1">
    <citation type="journal article" date="2020" name="mSystems">
        <title>Genome- and Community-Level Interaction Insights into Carbon Utilization and Element Cycling Functions of Hydrothermarchaeota in Hydrothermal Sediment.</title>
        <authorList>
            <person name="Zhou Z."/>
            <person name="Liu Y."/>
            <person name="Xu W."/>
            <person name="Pan J."/>
            <person name="Luo Z.H."/>
            <person name="Li M."/>
        </authorList>
    </citation>
    <scope>NUCLEOTIDE SEQUENCE [LARGE SCALE GENOMIC DNA]</scope>
    <source>
        <strain evidence="9">SpSt-265</strain>
        <strain evidence="10">SpSt-465</strain>
    </source>
</reference>
<evidence type="ECO:0000256" key="2">
    <source>
        <dbReference type="ARBA" id="ARBA00022741"/>
    </source>
</evidence>
<comment type="catalytic activity">
    <reaction evidence="5">
        <text>L-arginyl-[protein] + ATP = N(omega)-phospho-L-arginyl-[protein] + ADP + H(+)</text>
        <dbReference type="Rhea" id="RHEA:43384"/>
        <dbReference type="Rhea" id="RHEA-COMP:10532"/>
        <dbReference type="Rhea" id="RHEA-COMP:10533"/>
        <dbReference type="ChEBI" id="CHEBI:15378"/>
        <dbReference type="ChEBI" id="CHEBI:29965"/>
        <dbReference type="ChEBI" id="CHEBI:30616"/>
        <dbReference type="ChEBI" id="CHEBI:83226"/>
        <dbReference type="ChEBI" id="CHEBI:456216"/>
        <dbReference type="EC" id="2.7.14.1"/>
    </reaction>
</comment>
<dbReference type="Pfam" id="PF00217">
    <property type="entry name" value="ATP-gua_Ptrans"/>
    <property type="match status" value="1"/>
</dbReference>
<feature type="binding site" evidence="5 6">
    <location>
        <begin position="203"/>
        <end position="208"/>
    </location>
    <ligand>
        <name>ATP</name>
        <dbReference type="ChEBI" id="CHEBI:30616"/>
    </ligand>
</feature>
<dbReference type="InterPro" id="IPR000749">
    <property type="entry name" value="ATP-guanido_PTrfase"/>
</dbReference>
<keyword evidence="5" id="KW-0021">Allosteric enzyme</keyword>
<dbReference type="SUPFAM" id="SSF55931">
    <property type="entry name" value="Glutamine synthetase/guanido kinase"/>
    <property type="match status" value="1"/>
</dbReference>
<keyword evidence="2 5" id="KW-0547">Nucleotide-binding</keyword>
<feature type="binding site" evidence="5 6">
    <location>
        <position position="121"/>
    </location>
    <ligand>
        <name>ATP</name>
        <dbReference type="ChEBI" id="CHEBI:30616"/>
    </ligand>
</feature>
<comment type="activity regulation">
    <text evidence="5">Appears to be allosterically activated by the binding of pArg-containing polypeptides to the pArg-binding pocket localized in the C-terminal domain of McsB.</text>
</comment>
<dbReference type="Gene3D" id="3.30.590.10">
    <property type="entry name" value="Glutamine synthetase/guanido kinase, catalytic domain"/>
    <property type="match status" value="1"/>
</dbReference>
<evidence type="ECO:0000256" key="7">
    <source>
        <dbReference type="RuleBase" id="RU000505"/>
    </source>
</evidence>
<accession>A0A7C3EM41</accession>
<dbReference type="NCBIfam" id="NF002194">
    <property type="entry name" value="PRK01059.1-4"/>
    <property type="match status" value="1"/>
</dbReference>
<evidence type="ECO:0000313" key="9">
    <source>
        <dbReference type="EMBL" id="HEA87897.1"/>
    </source>
</evidence>
<dbReference type="GO" id="GO:1990424">
    <property type="term" value="F:protein arginine kinase activity"/>
    <property type="evidence" value="ECO:0007669"/>
    <property type="project" value="UniProtKB-EC"/>
</dbReference>
<dbReference type="EMBL" id="DSLG01000008">
    <property type="protein sequence ID" value="HEA87897.1"/>
    <property type="molecule type" value="Genomic_DNA"/>
</dbReference>
<keyword evidence="1 5" id="KW-0808">Transferase</keyword>
<feature type="short sequence motif" description="RDXXRA motif of the pArg binding pocket involved in allosteric regulation" evidence="5">
    <location>
        <begin position="333"/>
        <end position="338"/>
    </location>
</feature>
<dbReference type="HAMAP" id="MF_00602">
    <property type="entry name" value="Prot_Arg_kinase"/>
    <property type="match status" value="1"/>
</dbReference>
<feature type="domain" description="Phosphagen kinase C-terminal" evidence="8">
    <location>
        <begin position="21"/>
        <end position="250"/>
    </location>
</feature>
<proteinExistence type="inferred from homology"/>
<comment type="function">
    <text evidence="5">Catalyzes the specific phosphorylation of arginine residues in proteins.</text>
</comment>
<dbReference type="PROSITE" id="PS51510">
    <property type="entry name" value="PHOSPHAGEN_KINASE_C"/>
    <property type="match status" value="1"/>
</dbReference>